<protein>
    <submittedName>
        <fullName evidence="2">Alpha/beta fold hydrolase</fullName>
    </submittedName>
</protein>
<proteinExistence type="predicted"/>
<sequence>MVIARRRALPPMLVFGNSRGTDLRVWDRVCTRLPAAWGILRHDKRGHGLSVARAGLSIESMADDVEMLLDHLGITRFAGVGLSVGGLIMQRLAPRWGYAAPRAG</sequence>
<dbReference type="InterPro" id="IPR050471">
    <property type="entry name" value="AB_hydrolase"/>
</dbReference>
<keyword evidence="2" id="KW-0378">Hydrolase</keyword>
<comment type="caution">
    <text evidence="2">The sequence shown here is derived from an EMBL/GenBank/DDBJ whole genome shotgun (WGS) entry which is preliminary data.</text>
</comment>
<evidence type="ECO:0000313" key="2">
    <source>
        <dbReference type="EMBL" id="TGD41910.1"/>
    </source>
</evidence>
<keyword evidence="3" id="KW-1185">Reference proteome</keyword>
<dbReference type="SUPFAM" id="SSF53474">
    <property type="entry name" value="alpha/beta-Hydrolases"/>
    <property type="match status" value="1"/>
</dbReference>
<dbReference type="InterPro" id="IPR029058">
    <property type="entry name" value="AB_hydrolase_fold"/>
</dbReference>
<dbReference type="EMBL" id="RPEM01000013">
    <property type="protein sequence ID" value="TGD41910.1"/>
    <property type="molecule type" value="Genomic_DNA"/>
</dbReference>
<dbReference type="GO" id="GO:0016787">
    <property type="term" value="F:hydrolase activity"/>
    <property type="evidence" value="ECO:0007669"/>
    <property type="project" value="UniProtKB-KW"/>
</dbReference>
<dbReference type="PANTHER" id="PTHR43433:SF5">
    <property type="entry name" value="AB HYDROLASE-1 DOMAIN-CONTAINING PROTEIN"/>
    <property type="match status" value="1"/>
</dbReference>
<dbReference type="Proteomes" id="UP000297741">
    <property type="component" value="Unassembled WGS sequence"/>
</dbReference>
<evidence type="ECO:0000259" key="1">
    <source>
        <dbReference type="Pfam" id="PF00561"/>
    </source>
</evidence>
<evidence type="ECO:0000313" key="3">
    <source>
        <dbReference type="Proteomes" id="UP000297741"/>
    </source>
</evidence>
<dbReference type="RefSeq" id="WP_135433126.1">
    <property type="nucleotide sequence ID" value="NZ_RPEM01000013.1"/>
</dbReference>
<name>A0ABY2KHY2_9RHOB</name>
<organism evidence="2 3">
    <name type="scientific">Pseudotabrizicola sediminis</name>
    <dbReference type="NCBI Taxonomy" id="2486418"/>
    <lineage>
        <taxon>Bacteria</taxon>
        <taxon>Pseudomonadati</taxon>
        <taxon>Pseudomonadota</taxon>
        <taxon>Alphaproteobacteria</taxon>
        <taxon>Rhodobacterales</taxon>
        <taxon>Paracoccaceae</taxon>
        <taxon>Pseudotabrizicola</taxon>
    </lineage>
</organism>
<dbReference type="InterPro" id="IPR000073">
    <property type="entry name" value="AB_hydrolase_1"/>
</dbReference>
<reference evidence="2 3" key="1">
    <citation type="submission" date="2018-11" db="EMBL/GenBank/DDBJ databases">
        <title>Tabrizicola sp. isolated from sediment of alpine lake.</title>
        <authorList>
            <person name="Liu Z."/>
        </authorList>
    </citation>
    <scope>NUCLEOTIDE SEQUENCE [LARGE SCALE GENOMIC DNA]</scope>
    <source>
        <strain evidence="2 3">DRYC-M-16</strain>
    </source>
</reference>
<accession>A0ABY2KHY2</accession>
<gene>
    <name evidence="2" type="ORF">EEB11_16260</name>
</gene>
<dbReference type="Pfam" id="PF00561">
    <property type="entry name" value="Abhydrolase_1"/>
    <property type="match status" value="1"/>
</dbReference>
<dbReference type="PANTHER" id="PTHR43433">
    <property type="entry name" value="HYDROLASE, ALPHA/BETA FOLD FAMILY PROTEIN"/>
    <property type="match status" value="1"/>
</dbReference>
<feature type="domain" description="AB hydrolase-1" evidence="1">
    <location>
        <begin position="37"/>
        <end position="93"/>
    </location>
</feature>
<dbReference type="Gene3D" id="3.40.50.1820">
    <property type="entry name" value="alpha/beta hydrolase"/>
    <property type="match status" value="1"/>
</dbReference>